<feature type="region of interest" description="Disordered" evidence="1">
    <location>
        <begin position="366"/>
        <end position="410"/>
    </location>
</feature>
<organism evidence="3 4">
    <name type="scientific">Vanilla planifolia</name>
    <name type="common">Vanilla</name>
    <dbReference type="NCBI Taxonomy" id="51239"/>
    <lineage>
        <taxon>Eukaryota</taxon>
        <taxon>Viridiplantae</taxon>
        <taxon>Streptophyta</taxon>
        <taxon>Embryophyta</taxon>
        <taxon>Tracheophyta</taxon>
        <taxon>Spermatophyta</taxon>
        <taxon>Magnoliopsida</taxon>
        <taxon>Liliopsida</taxon>
        <taxon>Asparagales</taxon>
        <taxon>Orchidaceae</taxon>
        <taxon>Vanilloideae</taxon>
        <taxon>Vanilleae</taxon>
        <taxon>Vanilla</taxon>
    </lineage>
</organism>
<dbReference type="CDD" id="cd06257">
    <property type="entry name" value="DnaJ"/>
    <property type="match status" value="1"/>
</dbReference>
<reference evidence="3 4" key="1">
    <citation type="journal article" date="2020" name="Nat. Food">
        <title>A phased Vanilla planifolia genome enables genetic improvement of flavour and production.</title>
        <authorList>
            <person name="Hasing T."/>
            <person name="Tang H."/>
            <person name="Brym M."/>
            <person name="Khazi F."/>
            <person name="Huang T."/>
            <person name="Chambers A.H."/>
        </authorList>
    </citation>
    <scope>NUCLEOTIDE SEQUENCE [LARGE SCALE GENOMIC DNA]</scope>
    <source>
        <tissue evidence="3">Leaf</tissue>
    </source>
</reference>
<dbReference type="InterPro" id="IPR001623">
    <property type="entry name" value="DnaJ_domain"/>
</dbReference>
<feature type="compositionally biased region" description="Polar residues" evidence="1">
    <location>
        <begin position="690"/>
        <end position="702"/>
    </location>
</feature>
<evidence type="ECO:0000259" key="2">
    <source>
        <dbReference type="PROSITE" id="PS50076"/>
    </source>
</evidence>
<dbReference type="AlphaFoldDB" id="A0A835SAK3"/>
<dbReference type="Pfam" id="PF00226">
    <property type="entry name" value="DnaJ"/>
    <property type="match status" value="1"/>
</dbReference>
<dbReference type="PROSITE" id="PS50076">
    <property type="entry name" value="DNAJ_2"/>
    <property type="match status" value="1"/>
</dbReference>
<feature type="domain" description="J" evidence="2">
    <location>
        <begin position="66"/>
        <end position="130"/>
    </location>
</feature>
<proteinExistence type="predicted"/>
<dbReference type="SUPFAM" id="SSF46565">
    <property type="entry name" value="Chaperone J-domain"/>
    <property type="match status" value="1"/>
</dbReference>
<dbReference type="Proteomes" id="UP000639772">
    <property type="component" value="Chromosome 1"/>
</dbReference>
<evidence type="ECO:0000313" key="3">
    <source>
        <dbReference type="EMBL" id="KAG0500298.1"/>
    </source>
</evidence>
<dbReference type="EMBL" id="JADCNM010000001">
    <property type="protein sequence ID" value="KAG0500298.1"/>
    <property type="molecule type" value="Genomic_DNA"/>
</dbReference>
<feature type="region of interest" description="Disordered" evidence="1">
    <location>
        <begin position="668"/>
        <end position="714"/>
    </location>
</feature>
<name>A0A835SAK3_VANPL</name>
<protein>
    <recommendedName>
        <fullName evidence="2">J domain-containing protein</fullName>
    </recommendedName>
</protein>
<evidence type="ECO:0000256" key="1">
    <source>
        <dbReference type="SAM" id="MobiDB-lite"/>
    </source>
</evidence>
<dbReference type="PRINTS" id="PR00625">
    <property type="entry name" value="JDOMAIN"/>
</dbReference>
<dbReference type="InterPro" id="IPR036869">
    <property type="entry name" value="J_dom_sf"/>
</dbReference>
<sequence length="950" mass="107517">MEYNKEEAIRAKSIAESKMQSKDFAGALKIALKAQRLFPDLESISQMLTVCEVHCAASAKISGEKDWYAVLQLEMTADDSTIRKQYRKLALLLHPDKNKLPGAGGAFQLVGDAYKTLSDPAKRAQHDMFRGANFNRVFLNRAAQNSYKPSAKKQPGPGVSSTAVKTSFAHFSGLNHSQPSHVSNSQVFWTMCPSCSARIQYYENVLVKEVCCHKCFNRFVASDLTGNAVKDGNATPFTHQRSDKASSVGPQEAKSGDSVFQPLSKPEPCSTSERDVVHDVDGDLNRCNGMKYEKVQLQPTRREQETNAPDWNARQNCANNLDRTAELNFGKAPNPLRRSKRRRQNVSYCEVEGKVIDMDSVPVASKRTRQGDKLAKKMQKSEAFSEADAGTKREESKDSKTSKLDGNITSGKTSAFPDNLTYPAPQFCDFESERSEDKFAVGQIWALYDGIDGMPRFYARVRRVNTREFKLQLNWLEIDPRTISEMKWSEHGLPVACGSFKLGKPYNTLDRFVFSHLMQWRKGMKRNSFVIYPRKGEVWALFKNWDVNWSSDPDKHRVYEYQIVEVVSEHSDGTGISVVRLSKIKEFMALFIRETNAEESFLEIPAKDVLMFSHRIPACRMIGKEVDGVPEGSLELDCASLPSDFTITIPSVSLSSITTKAQKCVNSTTQNGFESRKQNAQEERTPEMRPTSQGVKCTSEKSPNGVERESVPLQKRQGASPGFLAYEYPESEFYDFEKDRSLEKFECGQIWALYCDIDNYPKYYGRLRKIDKDNRKAQVRWLEAFSTPNKSDDFVEGKPPPACGAFRATNETCIMELDGTFSHQVKAKPMSLHGHYHIFPDVGDIWAVFKKWSSSLTVTNLKACEFDFVEISDRNSSLGIKALVLTKVDGHISVFRRKAEGHLSFKLIPFNECLRFSHRVPAYQLTKEMGRDYWELDPAALPIYFWSGIL</sequence>
<evidence type="ECO:0000313" key="4">
    <source>
        <dbReference type="Proteomes" id="UP000639772"/>
    </source>
</evidence>
<gene>
    <name evidence="3" type="ORF">HPP92_000370</name>
</gene>
<feature type="compositionally biased region" description="Basic and acidic residues" evidence="1">
    <location>
        <begin position="389"/>
        <end position="403"/>
    </location>
</feature>
<dbReference type="OrthoDB" id="10250354at2759"/>
<comment type="caution">
    <text evidence="3">The sequence shown here is derived from an EMBL/GenBank/DDBJ whole genome shotgun (WGS) entry which is preliminary data.</text>
</comment>
<feature type="compositionally biased region" description="Basic and acidic residues" evidence="1">
    <location>
        <begin position="674"/>
        <end position="687"/>
    </location>
</feature>
<accession>A0A835SAK3</accession>
<dbReference type="PANTHER" id="PTHR47374">
    <property type="entry name" value="ENDOSOME ANTIGEN-LIKE PROTEIN, PUTATIVE (DUF3444)-RELATED"/>
    <property type="match status" value="1"/>
</dbReference>
<dbReference type="GO" id="GO:0005783">
    <property type="term" value="C:endoplasmic reticulum"/>
    <property type="evidence" value="ECO:0007669"/>
    <property type="project" value="UniProtKB-ARBA"/>
</dbReference>
<dbReference type="Gene3D" id="1.10.287.110">
    <property type="entry name" value="DnaJ domain"/>
    <property type="match status" value="1"/>
</dbReference>
<dbReference type="SMART" id="SM00271">
    <property type="entry name" value="DnaJ"/>
    <property type="match status" value="1"/>
</dbReference>
<dbReference type="PANTHER" id="PTHR47374:SF6">
    <property type="entry name" value="ENDOSOME ANTIGEN-LIKE PROTEIN, PUTATIVE (DUF3444)-RELATED"/>
    <property type="match status" value="1"/>
</dbReference>
<feature type="region of interest" description="Disordered" evidence="1">
    <location>
        <begin position="233"/>
        <end position="275"/>
    </location>
</feature>
<dbReference type="InterPro" id="IPR024593">
    <property type="entry name" value="DUF3444"/>
</dbReference>
<dbReference type="Pfam" id="PF11926">
    <property type="entry name" value="DUF3444"/>
    <property type="match status" value="2"/>
</dbReference>